<dbReference type="OrthoDB" id="8249012at2759"/>
<evidence type="ECO:0000313" key="2">
    <source>
        <dbReference type="Proteomes" id="UP000799118"/>
    </source>
</evidence>
<protein>
    <submittedName>
        <fullName evidence="1">DUF1479-domain-containing protein</fullName>
    </submittedName>
</protein>
<dbReference type="PANTHER" id="PTHR30613">
    <property type="entry name" value="UNCHARACTERIZED PROTEIN YBIU-RELATED"/>
    <property type="match status" value="1"/>
</dbReference>
<dbReference type="EMBL" id="ML769752">
    <property type="protein sequence ID" value="KAE9388283.1"/>
    <property type="molecule type" value="Genomic_DNA"/>
</dbReference>
<dbReference type="Proteomes" id="UP000799118">
    <property type="component" value="Unassembled WGS sequence"/>
</dbReference>
<name>A0A6A4GSB6_9AGAR</name>
<proteinExistence type="predicted"/>
<gene>
    <name evidence="1" type="ORF">BT96DRAFT_968113</name>
</gene>
<accession>A0A6A4GSB6</accession>
<organism evidence="1 2">
    <name type="scientific">Gymnopus androsaceus JB14</name>
    <dbReference type="NCBI Taxonomy" id="1447944"/>
    <lineage>
        <taxon>Eukaryota</taxon>
        <taxon>Fungi</taxon>
        <taxon>Dikarya</taxon>
        <taxon>Basidiomycota</taxon>
        <taxon>Agaricomycotina</taxon>
        <taxon>Agaricomycetes</taxon>
        <taxon>Agaricomycetidae</taxon>
        <taxon>Agaricales</taxon>
        <taxon>Marasmiineae</taxon>
        <taxon>Omphalotaceae</taxon>
        <taxon>Gymnopus</taxon>
    </lineage>
</organism>
<dbReference type="SUPFAM" id="SSF51197">
    <property type="entry name" value="Clavaminate synthase-like"/>
    <property type="match status" value="1"/>
</dbReference>
<evidence type="ECO:0000313" key="1">
    <source>
        <dbReference type="EMBL" id="KAE9388283.1"/>
    </source>
</evidence>
<dbReference type="Gene3D" id="2.60.120.330">
    <property type="entry name" value="B-lactam Antibiotic, Isopenicillin N Synthase, Chain"/>
    <property type="match status" value="1"/>
</dbReference>
<dbReference type="PANTHER" id="PTHR30613:SF1">
    <property type="entry name" value="DUF1479 DOMAIN PROTEIN (AFU_ORTHOLOGUE AFUA_5G09280)"/>
    <property type="match status" value="1"/>
</dbReference>
<reference evidence="1" key="1">
    <citation type="journal article" date="2019" name="Environ. Microbiol.">
        <title>Fungal ecological strategies reflected in gene transcription - a case study of two litter decomposers.</title>
        <authorList>
            <person name="Barbi F."/>
            <person name="Kohler A."/>
            <person name="Barry K."/>
            <person name="Baskaran P."/>
            <person name="Daum C."/>
            <person name="Fauchery L."/>
            <person name="Ihrmark K."/>
            <person name="Kuo A."/>
            <person name="LaButti K."/>
            <person name="Lipzen A."/>
            <person name="Morin E."/>
            <person name="Grigoriev I.V."/>
            <person name="Henrissat B."/>
            <person name="Lindahl B."/>
            <person name="Martin F."/>
        </authorList>
    </citation>
    <scope>NUCLEOTIDE SEQUENCE</scope>
    <source>
        <strain evidence="1">JB14</strain>
    </source>
</reference>
<dbReference type="InterPro" id="IPR010856">
    <property type="entry name" value="Gig2-like"/>
</dbReference>
<dbReference type="Pfam" id="PF07350">
    <property type="entry name" value="Gig2-like"/>
    <property type="match status" value="1"/>
</dbReference>
<keyword evidence="2" id="KW-1185">Reference proteome</keyword>
<sequence length="413" mass="46592">MSAPAYSKHFLNIKREIAESYPDFQARATKAWAEIIDELAKVTAQVSEKGSEYIPQVKFSELSSLSSERLEEIRRVGTVVIKDVVDDAEARTWKESLKDFIKANPDVKGIPAEGDKQFFELYWTKPQVQARSHPNLLAASAWLNNLYRDSSEKPWKVRPGVQWDVHPPHVDGGTIERWEDPAFRTCFEDILSGEWRKHDPYALAGRLSARSSLYGRHSQASVFRTFQGWLAISETEPKQGTLKVFPNVLASNAYIILRPFFRPLVPVESESILDAKNWEYDISYADFPGILPKDNGFTGPRPTTETHPHMMLDKTMTSVPKVMPGDTVFWHCDVVHSVEREHTGKEDSAVMYIPAMPTTKINALYVEKQKECFLQGISPPDFPKSPQNFIGAATSTDLLSPMGLHAMGLPITV</sequence>
<dbReference type="AlphaFoldDB" id="A0A6A4GSB6"/>
<dbReference type="InterPro" id="IPR027443">
    <property type="entry name" value="IPNS-like_sf"/>
</dbReference>